<dbReference type="Pfam" id="PF14497">
    <property type="entry name" value="GST_C_3"/>
    <property type="match status" value="1"/>
</dbReference>
<dbReference type="InterPro" id="IPR004046">
    <property type="entry name" value="GST_C"/>
</dbReference>
<dbReference type="InterPro" id="IPR036249">
    <property type="entry name" value="Thioredoxin-like_sf"/>
</dbReference>
<dbReference type="OMA" id="TEMEQCH"/>
<comment type="catalytic activity">
    <reaction evidence="3">
        <text>RX + glutathione = an S-substituted glutathione + a halide anion + H(+)</text>
        <dbReference type="Rhea" id="RHEA:16437"/>
        <dbReference type="ChEBI" id="CHEBI:15378"/>
        <dbReference type="ChEBI" id="CHEBI:16042"/>
        <dbReference type="ChEBI" id="CHEBI:17792"/>
        <dbReference type="ChEBI" id="CHEBI:57925"/>
        <dbReference type="ChEBI" id="CHEBI:90779"/>
        <dbReference type="EC" id="2.5.1.18"/>
    </reaction>
</comment>
<dbReference type="GO" id="GO:0004364">
    <property type="term" value="F:glutathione transferase activity"/>
    <property type="evidence" value="ECO:0007669"/>
    <property type="project" value="UniProtKB-EC"/>
</dbReference>
<evidence type="ECO:0000313" key="7">
    <source>
        <dbReference type="Proteomes" id="UP000694388"/>
    </source>
</evidence>
<evidence type="ECO:0000256" key="3">
    <source>
        <dbReference type="ARBA" id="ARBA00047960"/>
    </source>
</evidence>
<accession>A0A8C4PYJ2</accession>
<evidence type="ECO:0000256" key="2">
    <source>
        <dbReference type="ARBA" id="ARBA00022679"/>
    </source>
</evidence>
<dbReference type="GeneTree" id="ENSGT00940000160278"/>
<dbReference type="GO" id="GO:0006749">
    <property type="term" value="P:glutathione metabolic process"/>
    <property type="evidence" value="ECO:0007669"/>
    <property type="project" value="TreeGrafter"/>
</dbReference>
<reference evidence="6" key="1">
    <citation type="submission" date="2025-08" db="UniProtKB">
        <authorList>
            <consortium name="Ensembl"/>
        </authorList>
    </citation>
    <scope>IDENTIFICATION</scope>
</reference>
<dbReference type="SFLD" id="SFLDS00019">
    <property type="entry name" value="Glutathione_Transferase_(cytos"/>
    <property type="match status" value="1"/>
</dbReference>
<dbReference type="Ensembl" id="ENSEBUT00000005516.1">
    <property type="protein sequence ID" value="ENSEBUP00000005078.1"/>
    <property type="gene ID" value="ENSEBUG00000003508.1"/>
</dbReference>
<keyword evidence="7" id="KW-1185">Reference proteome</keyword>
<keyword evidence="2" id="KW-0808">Transferase</keyword>
<dbReference type="EC" id="2.5.1.18" evidence="1"/>
<protein>
    <recommendedName>
        <fullName evidence="1">glutathione transferase</fullName>
        <ecNumber evidence="1">2.5.1.18</ecNumber>
    </recommendedName>
</protein>
<dbReference type="PANTHER" id="PTHR11571">
    <property type="entry name" value="GLUTATHIONE S-TRANSFERASE"/>
    <property type="match status" value="1"/>
</dbReference>
<dbReference type="SUPFAM" id="SSF52833">
    <property type="entry name" value="Thioredoxin-like"/>
    <property type="match status" value="1"/>
</dbReference>
<dbReference type="AlphaFoldDB" id="A0A8C4PYJ2"/>
<dbReference type="InterPro" id="IPR004045">
    <property type="entry name" value="Glutathione_S-Trfase_N"/>
</dbReference>
<dbReference type="InterPro" id="IPR050213">
    <property type="entry name" value="GST_superfamily"/>
</dbReference>
<reference evidence="6" key="2">
    <citation type="submission" date="2025-09" db="UniProtKB">
        <authorList>
            <consortium name="Ensembl"/>
        </authorList>
    </citation>
    <scope>IDENTIFICATION</scope>
</reference>
<dbReference type="PANTHER" id="PTHR11571:SF224">
    <property type="entry name" value="HEMATOPOIETIC PROSTAGLANDIN D SYNTHASE"/>
    <property type="match status" value="1"/>
</dbReference>
<dbReference type="SUPFAM" id="SSF47616">
    <property type="entry name" value="GST C-terminal domain-like"/>
    <property type="match status" value="1"/>
</dbReference>
<evidence type="ECO:0000256" key="1">
    <source>
        <dbReference type="ARBA" id="ARBA00012452"/>
    </source>
</evidence>
<dbReference type="Gene3D" id="1.20.1050.130">
    <property type="match status" value="1"/>
</dbReference>
<proteinExistence type="predicted"/>
<evidence type="ECO:0000259" key="5">
    <source>
        <dbReference type="PROSITE" id="PS50405"/>
    </source>
</evidence>
<dbReference type="PROSITE" id="PS50405">
    <property type="entry name" value="GST_CTER"/>
    <property type="match status" value="1"/>
</dbReference>
<feature type="domain" description="GST N-terminal" evidence="4">
    <location>
        <begin position="1"/>
        <end position="40"/>
    </location>
</feature>
<sequence length="159" mass="18317">MVSETDMPFGQLPVLYINGTILHQSLTIARFLAFETGLAGKTSMEQAQTCSLVESIQDLAMLGPRFRDSEEVKKQREKELFDALPTFINYMERFLGDREWLVGKSVTWADLFWHNFVFWLNNIRLGALKTSPKLQAVYDRVEALPNIAAWLKNRPQTTF</sequence>
<evidence type="ECO:0000313" key="6">
    <source>
        <dbReference type="Ensembl" id="ENSEBUP00000005078.1"/>
    </source>
</evidence>
<dbReference type="Proteomes" id="UP000694388">
    <property type="component" value="Unplaced"/>
</dbReference>
<feature type="domain" description="GST C-terminal" evidence="5">
    <location>
        <begin position="42"/>
        <end position="159"/>
    </location>
</feature>
<dbReference type="PROSITE" id="PS50404">
    <property type="entry name" value="GST_NTER"/>
    <property type="match status" value="1"/>
</dbReference>
<name>A0A8C4PYJ2_EPTBU</name>
<dbReference type="InterPro" id="IPR010987">
    <property type="entry name" value="Glutathione-S-Trfase_C-like"/>
</dbReference>
<evidence type="ECO:0000259" key="4">
    <source>
        <dbReference type="PROSITE" id="PS50404"/>
    </source>
</evidence>
<dbReference type="InterPro" id="IPR036282">
    <property type="entry name" value="Glutathione-S-Trfase_C_sf"/>
</dbReference>
<dbReference type="InterPro" id="IPR040079">
    <property type="entry name" value="Glutathione_S-Trfase"/>
</dbReference>
<organism evidence="6 7">
    <name type="scientific">Eptatretus burgeri</name>
    <name type="common">Inshore hagfish</name>
    <dbReference type="NCBI Taxonomy" id="7764"/>
    <lineage>
        <taxon>Eukaryota</taxon>
        <taxon>Metazoa</taxon>
        <taxon>Chordata</taxon>
        <taxon>Craniata</taxon>
        <taxon>Vertebrata</taxon>
        <taxon>Cyclostomata</taxon>
        <taxon>Myxini</taxon>
        <taxon>Myxiniformes</taxon>
        <taxon>Myxinidae</taxon>
        <taxon>Eptatretinae</taxon>
        <taxon>Eptatretus</taxon>
    </lineage>
</organism>